<dbReference type="InterPro" id="IPR011990">
    <property type="entry name" value="TPR-like_helical_dom_sf"/>
</dbReference>
<evidence type="ECO:0000313" key="1">
    <source>
        <dbReference type="EMBL" id="VAH84627.1"/>
    </source>
</evidence>
<dbReference type="InterPro" id="IPR051616">
    <property type="entry name" value="Cul2-RING_E3_ligase_SR"/>
</dbReference>
<dbReference type="PANTHER" id="PTHR46224:SF63">
    <property type="entry name" value="OS02G0493300 PROTEIN"/>
    <property type="match status" value="1"/>
</dbReference>
<organism evidence="1 2">
    <name type="scientific">Triticum turgidum subsp. durum</name>
    <name type="common">Durum wheat</name>
    <name type="synonym">Triticum durum</name>
    <dbReference type="NCBI Taxonomy" id="4567"/>
    <lineage>
        <taxon>Eukaryota</taxon>
        <taxon>Viridiplantae</taxon>
        <taxon>Streptophyta</taxon>
        <taxon>Embryophyta</taxon>
        <taxon>Tracheophyta</taxon>
        <taxon>Spermatophyta</taxon>
        <taxon>Magnoliopsida</taxon>
        <taxon>Liliopsida</taxon>
        <taxon>Poales</taxon>
        <taxon>Poaceae</taxon>
        <taxon>BOP clade</taxon>
        <taxon>Pooideae</taxon>
        <taxon>Triticodae</taxon>
        <taxon>Triticeae</taxon>
        <taxon>Triticinae</taxon>
        <taxon>Triticum</taxon>
    </lineage>
</organism>
<dbReference type="Proteomes" id="UP000324705">
    <property type="component" value="Chromosome 3B"/>
</dbReference>
<dbReference type="SUPFAM" id="SSF48452">
    <property type="entry name" value="TPR-like"/>
    <property type="match status" value="1"/>
</dbReference>
<sequence>MLAKIRAPRWALDYLVRSRPGPSNWEAEPPSTFNLSRVKTSEAGFFEESKKEPTGIAVHRRSQRSPPGCRLKNSRSTTCQARILDELGATDATVHNQIVSLLVGMAKFLFLLVAMGLDYEDATLYSDRSVCFLQIFEGDKAFADAYTCRMMRPDWPKACYRQGASLMLMKDYEKACGALFDGLKMDPRNLETENALRHAISFIQFYCTLYFIQDANSATLAVTRAKNL</sequence>
<gene>
    <name evidence="1" type="ORF">TRITD_3Bv1G252660</name>
</gene>
<keyword evidence="2" id="KW-1185">Reference proteome</keyword>
<dbReference type="Gramene" id="TRITD3Bv1G252660.3">
    <property type="protein sequence ID" value="TRITD3Bv1G252660.3"/>
    <property type="gene ID" value="TRITD3Bv1G252660"/>
</dbReference>
<evidence type="ECO:0000313" key="2">
    <source>
        <dbReference type="Proteomes" id="UP000324705"/>
    </source>
</evidence>
<name>A0A9R1QYS4_TRITD</name>
<reference evidence="1 2" key="1">
    <citation type="submission" date="2017-09" db="EMBL/GenBank/DDBJ databases">
        <authorList>
            <consortium name="International Durum Wheat Genome Sequencing Consortium (IDWGSC)"/>
            <person name="Milanesi L."/>
        </authorList>
    </citation>
    <scope>NUCLEOTIDE SEQUENCE [LARGE SCALE GENOMIC DNA]</scope>
    <source>
        <strain evidence="2">cv. Svevo</strain>
    </source>
</reference>
<proteinExistence type="predicted"/>
<dbReference type="Gene3D" id="1.25.40.10">
    <property type="entry name" value="Tetratricopeptide repeat domain"/>
    <property type="match status" value="1"/>
</dbReference>
<dbReference type="AlphaFoldDB" id="A0A9R1QYS4"/>
<dbReference type="EMBL" id="LT934116">
    <property type="protein sequence ID" value="VAH84627.1"/>
    <property type="molecule type" value="Genomic_DNA"/>
</dbReference>
<protein>
    <submittedName>
        <fullName evidence="1">Uncharacterized protein</fullName>
    </submittedName>
</protein>
<dbReference type="PANTHER" id="PTHR46224">
    <property type="entry name" value="ANKYRIN REPEAT FAMILY PROTEIN"/>
    <property type="match status" value="1"/>
</dbReference>
<accession>A0A9R1QYS4</accession>